<evidence type="ECO:0000313" key="10">
    <source>
        <dbReference type="EMBL" id="KFN10215.1"/>
    </source>
</evidence>
<evidence type="ECO:0000313" key="13">
    <source>
        <dbReference type="Proteomes" id="UP000442469"/>
    </source>
</evidence>
<dbReference type="Pfam" id="PF01649">
    <property type="entry name" value="Ribosomal_S20p"/>
    <property type="match status" value="1"/>
</dbReference>
<accession>A0A090ZIY5</accession>
<dbReference type="PATRIC" id="fig|44252.3.peg.1847"/>
<feature type="region of interest" description="Disordered" evidence="9">
    <location>
        <begin position="1"/>
        <end position="23"/>
    </location>
</feature>
<comment type="caution">
    <text evidence="10">The sequence shown here is derived from an EMBL/GenBank/DDBJ whole genome shotgun (WGS) entry which is preliminary data.</text>
</comment>
<dbReference type="HAMAP" id="MF_00500">
    <property type="entry name" value="Ribosomal_bS20"/>
    <property type="match status" value="1"/>
</dbReference>
<comment type="function">
    <text evidence="1 8">Binds directly to 16S ribosomal RNA.</text>
</comment>
<evidence type="ECO:0000256" key="1">
    <source>
        <dbReference type="ARBA" id="ARBA00003134"/>
    </source>
</evidence>
<evidence type="ECO:0000256" key="8">
    <source>
        <dbReference type="HAMAP-Rule" id="MF_00500"/>
    </source>
</evidence>
<dbReference type="GO" id="GO:0005829">
    <property type="term" value="C:cytosol"/>
    <property type="evidence" value="ECO:0007669"/>
    <property type="project" value="TreeGrafter"/>
</dbReference>
<dbReference type="PANTHER" id="PTHR33398:SF1">
    <property type="entry name" value="SMALL RIBOSOMAL SUBUNIT PROTEIN BS20C"/>
    <property type="match status" value="1"/>
</dbReference>
<dbReference type="GO" id="GO:0006412">
    <property type="term" value="P:translation"/>
    <property type="evidence" value="ECO:0007669"/>
    <property type="project" value="UniProtKB-UniRule"/>
</dbReference>
<evidence type="ECO:0000256" key="6">
    <source>
        <dbReference type="ARBA" id="ARBA00023274"/>
    </source>
</evidence>
<dbReference type="HOGENOM" id="CLU_160655_1_0_9"/>
<dbReference type="SUPFAM" id="SSF46992">
    <property type="entry name" value="Ribosomal protein S20"/>
    <property type="match status" value="1"/>
</dbReference>
<name>A0A090ZIY5_PAEMA</name>
<dbReference type="GO" id="GO:0070181">
    <property type="term" value="F:small ribosomal subunit rRNA binding"/>
    <property type="evidence" value="ECO:0007669"/>
    <property type="project" value="TreeGrafter"/>
</dbReference>
<evidence type="ECO:0000256" key="3">
    <source>
        <dbReference type="ARBA" id="ARBA00022730"/>
    </source>
</evidence>
<evidence type="ECO:0000313" key="12">
    <source>
        <dbReference type="Proteomes" id="UP000029278"/>
    </source>
</evidence>
<gene>
    <name evidence="8 10" type="primary">rpsT</name>
    <name evidence="10" type="ORF">DJ90_602</name>
    <name evidence="11" type="ORF">GNQ08_11115</name>
</gene>
<dbReference type="EMBL" id="JMQA01000020">
    <property type="protein sequence ID" value="KFN10215.1"/>
    <property type="molecule type" value="Genomic_DNA"/>
</dbReference>
<dbReference type="GeneID" id="77006081"/>
<dbReference type="Proteomes" id="UP000029278">
    <property type="component" value="Unassembled WGS sequence"/>
</dbReference>
<evidence type="ECO:0000313" key="11">
    <source>
        <dbReference type="EMBL" id="MUG22962.1"/>
    </source>
</evidence>
<dbReference type="GO" id="GO:0003735">
    <property type="term" value="F:structural constituent of ribosome"/>
    <property type="evidence" value="ECO:0007669"/>
    <property type="project" value="InterPro"/>
</dbReference>
<keyword evidence="12" id="KW-1185">Reference proteome</keyword>
<dbReference type="EMBL" id="WNZZ01000006">
    <property type="protein sequence ID" value="MUG22962.1"/>
    <property type="molecule type" value="Genomic_DNA"/>
</dbReference>
<dbReference type="OrthoDB" id="9808392at2"/>
<dbReference type="AlphaFoldDB" id="A0A090ZIY5"/>
<reference evidence="10 12" key="1">
    <citation type="submission" date="2014-04" db="EMBL/GenBank/DDBJ databases">
        <authorList>
            <person name="Bishop-Lilly K.A."/>
            <person name="Broomall S.M."/>
            <person name="Chain P.S."/>
            <person name="Chertkov O."/>
            <person name="Coyne S.R."/>
            <person name="Daligault H.E."/>
            <person name="Davenport K.W."/>
            <person name="Erkkila T."/>
            <person name="Frey K.G."/>
            <person name="Gibbons H.S."/>
            <person name="Gu W."/>
            <person name="Jaissle J."/>
            <person name="Johnson S.L."/>
            <person name="Koroleva G.I."/>
            <person name="Ladner J.T."/>
            <person name="Lo C.-C."/>
            <person name="Minogue T.D."/>
            <person name="Munk C."/>
            <person name="Palacios G.F."/>
            <person name="Redden C.L."/>
            <person name="Rosenzweig C.N."/>
            <person name="Scholz M.B."/>
            <person name="Teshima H."/>
            <person name="Xu Y."/>
        </authorList>
    </citation>
    <scope>NUCLEOTIDE SEQUENCE [LARGE SCALE GENOMIC DNA]</scope>
    <source>
        <strain evidence="10 12">8244</strain>
    </source>
</reference>
<organism evidence="10 12">
    <name type="scientific">Paenibacillus macerans</name>
    <name type="common">Bacillus macerans</name>
    <dbReference type="NCBI Taxonomy" id="44252"/>
    <lineage>
        <taxon>Bacteria</taxon>
        <taxon>Bacillati</taxon>
        <taxon>Bacillota</taxon>
        <taxon>Bacilli</taxon>
        <taxon>Bacillales</taxon>
        <taxon>Paenibacillaceae</taxon>
        <taxon>Paenibacillus</taxon>
    </lineage>
</organism>
<protein>
    <recommendedName>
        <fullName evidence="7 8">Small ribosomal subunit protein bS20</fullName>
    </recommendedName>
</protein>
<dbReference type="InterPro" id="IPR036510">
    <property type="entry name" value="Ribosomal_bS20_sf"/>
</dbReference>
<dbReference type="Proteomes" id="UP000442469">
    <property type="component" value="Unassembled WGS sequence"/>
</dbReference>
<proteinExistence type="inferred from homology"/>
<keyword evidence="5 8" id="KW-0689">Ribosomal protein</keyword>
<evidence type="ECO:0000256" key="7">
    <source>
        <dbReference type="ARBA" id="ARBA00035136"/>
    </source>
</evidence>
<comment type="similarity">
    <text evidence="2 8">Belongs to the bacterial ribosomal protein bS20 family.</text>
</comment>
<dbReference type="FunFam" id="1.20.58.110:FF:000001">
    <property type="entry name" value="30S ribosomal protein S20"/>
    <property type="match status" value="1"/>
</dbReference>
<dbReference type="NCBIfam" id="TIGR00029">
    <property type="entry name" value="S20"/>
    <property type="match status" value="1"/>
</dbReference>
<evidence type="ECO:0000256" key="2">
    <source>
        <dbReference type="ARBA" id="ARBA00007634"/>
    </source>
</evidence>
<evidence type="ECO:0000256" key="4">
    <source>
        <dbReference type="ARBA" id="ARBA00022884"/>
    </source>
</evidence>
<keyword evidence="3 8" id="KW-0699">rRNA-binding</keyword>
<evidence type="ECO:0000256" key="5">
    <source>
        <dbReference type="ARBA" id="ARBA00022980"/>
    </source>
</evidence>
<reference evidence="11 13" key="2">
    <citation type="submission" date="2019-11" db="EMBL/GenBank/DDBJ databases">
        <title>Draft genome sequences of five Paenibacillus species of dairy origin.</title>
        <authorList>
            <person name="Olajide A.M."/>
            <person name="Chen S."/>
            <person name="Lapointe G."/>
        </authorList>
    </citation>
    <scope>NUCLEOTIDE SEQUENCE [LARGE SCALE GENOMIC DNA]</scope>
    <source>
        <strain evidence="11 13">3CT49</strain>
    </source>
</reference>
<keyword evidence="4 8" id="KW-0694">RNA-binding</keyword>
<sequence length="91" mass="9610">MPNIKSAIKRVKTSEKRRALNASQKSALRTAVKTADSALAANEVEAAKAAFAAATKKLDKAVTKGLIHKNAAARKKSRLAKKLNALASQQA</sequence>
<dbReference type="STRING" id="44252.DJ90_602"/>
<dbReference type="Gene3D" id="1.20.58.110">
    <property type="entry name" value="Ribosomal protein S20"/>
    <property type="match status" value="1"/>
</dbReference>
<dbReference type="InterPro" id="IPR002583">
    <property type="entry name" value="Ribosomal_bS20"/>
</dbReference>
<dbReference type="RefSeq" id="WP_036621227.1">
    <property type="nucleotide sequence ID" value="NZ_BGML01000005.1"/>
</dbReference>
<keyword evidence="6 8" id="KW-0687">Ribonucleoprotein</keyword>
<dbReference type="GO" id="GO:0015935">
    <property type="term" value="C:small ribosomal subunit"/>
    <property type="evidence" value="ECO:0007669"/>
    <property type="project" value="TreeGrafter"/>
</dbReference>
<dbReference type="PANTHER" id="PTHR33398">
    <property type="entry name" value="30S RIBOSOMAL PROTEIN S20"/>
    <property type="match status" value="1"/>
</dbReference>
<evidence type="ECO:0000256" key="9">
    <source>
        <dbReference type="SAM" id="MobiDB-lite"/>
    </source>
</evidence>